<dbReference type="Proteomes" id="UP001596091">
    <property type="component" value="Unassembled WGS sequence"/>
</dbReference>
<feature type="domain" description="MacB-like periplasmic core" evidence="9">
    <location>
        <begin position="93"/>
        <end position="313"/>
    </location>
</feature>
<dbReference type="PANTHER" id="PTHR30572:SF4">
    <property type="entry name" value="ABC TRANSPORTER PERMEASE YTRF"/>
    <property type="match status" value="1"/>
</dbReference>
<comment type="similarity">
    <text evidence="6">Belongs to the ABC-4 integral membrane protein family.</text>
</comment>
<keyword evidence="2" id="KW-1003">Cell membrane</keyword>
<feature type="domain" description="ABC3 transporter permease C-terminal" evidence="8">
    <location>
        <begin position="367"/>
        <end position="486"/>
    </location>
</feature>
<evidence type="ECO:0000256" key="1">
    <source>
        <dbReference type="ARBA" id="ARBA00004651"/>
    </source>
</evidence>
<evidence type="ECO:0000259" key="9">
    <source>
        <dbReference type="Pfam" id="PF12704"/>
    </source>
</evidence>
<keyword evidence="3 7" id="KW-0812">Transmembrane</keyword>
<evidence type="ECO:0000256" key="2">
    <source>
        <dbReference type="ARBA" id="ARBA00022475"/>
    </source>
</evidence>
<dbReference type="InterPro" id="IPR025857">
    <property type="entry name" value="MacB_PCD"/>
</dbReference>
<evidence type="ECO:0000259" key="8">
    <source>
        <dbReference type="Pfam" id="PF02687"/>
    </source>
</evidence>
<feature type="transmembrane region" description="Helical" evidence="7">
    <location>
        <begin position="764"/>
        <end position="788"/>
    </location>
</feature>
<evidence type="ECO:0000256" key="6">
    <source>
        <dbReference type="ARBA" id="ARBA00038076"/>
    </source>
</evidence>
<accession>A0ABW1EFD4</accession>
<gene>
    <name evidence="10" type="ORF">ACFPT7_10990</name>
</gene>
<dbReference type="InterPro" id="IPR017800">
    <property type="entry name" value="ADOP"/>
</dbReference>
<feature type="transmembrane region" description="Helical" evidence="7">
    <location>
        <begin position="407"/>
        <end position="430"/>
    </location>
</feature>
<dbReference type="NCBIfam" id="NF038403">
    <property type="entry name" value="perm_prefix_1"/>
    <property type="match status" value="1"/>
</dbReference>
<protein>
    <submittedName>
        <fullName evidence="10">ADOP family duplicated permease</fullName>
    </submittedName>
</protein>
<keyword evidence="11" id="KW-1185">Reference proteome</keyword>
<feature type="domain" description="ABC3 transporter permease C-terminal" evidence="8">
    <location>
        <begin position="767"/>
        <end position="880"/>
    </location>
</feature>
<comment type="subcellular location">
    <subcellularLocation>
        <location evidence="1">Cell membrane</location>
        <topology evidence="1">Multi-pass membrane protein</topology>
    </subcellularLocation>
</comment>
<evidence type="ECO:0000313" key="10">
    <source>
        <dbReference type="EMBL" id="MFC5862818.1"/>
    </source>
</evidence>
<feature type="transmembrane region" description="Helical" evidence="7">
    <location>
        <begin position="509"/>
        <end position="529"/>
    </location>
</feature>
<dbReference type="PANTHER" id="PTHR30572">
    <property type="entry name" value="MEMBRANE COMPONENT OF TRANSPORTER-RELATED"/>
    <property type="match status" value="1"/>
</dbReference>
<reference evidence="11" key="1">
    <citation type="journal article" date="2019" name="Int. J. Syst. Evol. Microbiol.">
        <title>The Global Catalogue of Microorganisms (GCM) 10K type strain sequencing project: providing services to taxonomists for standard genome sequencing and annotation.</title>
        <authorList>
            <consortium name="The Broad Institute Genomics Platform"/>
            <consortium name="The Broad Institute Genome Sequencing Center for Infectious Disease"/>
            <person name="Wu L."/>
            <person name="Ma J."/>
        </authorList>
    </citation>
    <scope>NUCLEOTIDE SEQUENCE [LARGE SCALE GENOMIC DNA]</scope>
    <source>
        <strain evidence="11">JCM 4087</strain>
    </source>
</reference>
<evidence type="ECO:0000256" key="7">
    <source>
        <dbReference type="SAM" id="Phobius"/>
    </source>
</evidence>
<dbReference type="InterPro" id="IPR050250">
    <property type="entry name" value="Macrolide_Exporter_MacB"/>
</dbReference>
<dbReference type="NCBIfam" id="TIGR03434">
    <property type="entry name" value="ADOP"/>
    <property type="match status" value="1"/>
</dbReference>
<proteinExistence type="inferred from homology"/>
<evidence type="ECO:0000256" key="4">
    <source>
        <dbReference type="ARBA" id="ARBA00022989"/>
    </source>
</evidence>
<dbReference type="Pfam" id="PF02687">
    <property type="entry name" value="FtsX"/>
    <property type="match status" value="2"/>
</dbReference>
<feature type="transmembrane region" description="Helical" evidence="7">
    <location>
        <begin position="458"/>
        <end position="479"/>
    </location>
</feature>
<dbReference type="InterPro" id="IPR047928">
    <property type="entry name" value="Perm_prefix_1"/>
</dbReference>
<evidence type="ECO:0000313" key="11">
    <source>
        <dbReference type="Proteomes" id="UP001596091"/>
    </source>
</evidence>
<feature type="transmembrane region" description="Helical" evidence="7">
    <location>
        <begin position="853"/>
        <end position="873"/>
    </location>
</feature>
<keyword evidence="4 7" id="KW-1133">Transmembrane helix</keyword>
<sequence>MAIFRRILSLGTRERMEREINAELREHMAMCVDDNMAQGMSREEAERDARRRFGSPTAMRERVVAEDAALGLENLWQDVRGALRVFRRSPGFSLVVVVTLALGIGANTAIFEIFNAVRLRALPIANPGELVELRIANGNPTGIGIQSNTFTDFTVPMWREIKEHHDPLSGIFAWGTGPALVGPPGHSYQVNAMEVSGEFFNVLGVTPVQGRLIEPVDEANCQQAGVVVSYPFWKTHMGGEPITPKSTIVAGGQPLQVVGVTSPSFFGMVVGDRFDVAYTTCRNPNGHTENFVYTVMGRLKPGWTLKQATDYFDALSPGLFQKTAPMGYSAEALKAWKAFRLAVYPAGAGVSYLRNQYNSSLEILLAITGLVLLIACANLANLMLARASVKRREVAIRMSLGASRGRLLRQILLESALLAACGATLGAALAQPLSRALVHSLDTSQSAIQLAIVTDWRVLLFAGAASVATCLIFATLPALRSSSAEPLTSLKSGERGVVGNRERFSAQRALVITQIAVSMILLVGALLFIRSYRKLLTLNPGIRENNITIAFLVPNVKPEGLEDFKRQLVTTVRAIPGVENVATSTFIPLSGGGWIHDVEVGTIGGSSNFSYVSPSFFATLSIPVLEGRNFTDYDTMDKPLVVVVNQAFVRKYVGARSPLGVQVRVHSEPGFPARICQIIAVVPDTKYADLRADPPTQAFAPMAQLPAMAPLGWGMLIASRDPVAAQSAVQHIVDTQFPGTQVQFSDFQQGILDQLVGDRMMARLAGFFGILAALLVVVGLHGILSYFLAQRRSEIAIRIALGASRGRVVAGMLRSTCVMLAGGLVAGTALALLAGRGVSTLLFGLKTWDPVTLAGAAALLTLVTVIASVIPSLRAASVNPVDSLRAE</sequence>
<dbReference type="RefSeq" id="WP_263336748.1">
    <property type="nucleotide sequence ID" value="NZ_JAGSYH010000003.1"/>
</dbReference>
<feature type="transmembrane region" description="Helical" evidence="7">
    <location>
        <begin position="808"/>
        <end position="833"/>
    </location>
</feature>
<name>A0ABW1EFD4_9BACT</name>
<dbReference type="InterPro" id="IPR003838">
    <property type="entry name" value="ABC3_permease_C"/>
</dbReference>
<evidence type="ECO:0000256" key="5">
    <source>
        <dbReference type="ARBA" id="ARBA00023136"/>
    </source>
</evidence>
<keyword evidence="5 7" id="KW-0472">Membrane</keyword>
<comment type="caution">
    <text evidence="10">The sequence shown here is derived from an EMBL/GenBank/DDBJ whole genome shotgun (WGS) entry which is preliminary data.</text>
</comment>
<evidence type="ECO:0000256" key="3">
    <source>
        <dbReference type="ARBA" id="ARBA00022692"/>
    </source>
</evidence>
<dbReference type="Pfam" id="PF12704">
    <property type="entry name" value="MacB_PCD"/>
    <property type="match status" value="2"/>
</dbReference>
<feature type="transmembrane region" description="Helical" evidence="7">
    <location>
        <begin position="92"/>
        <end position="114"/>
    </location>
</feature>
<feature type="domain" description="MacB-like periplasmic core" evidence="9">
    <location>
        <begin position="515"/>
        <end position="732"/>
    </location>
</feature>
<feature type="transmembrane region" description="Helical" evidence="7">
    <location>
        <begin position="363"/>
        <end position="386"/>
    </location>
</feature>
<dbReference type="EMBL" id="JBHSPH010000002">
    <property type="protein sequence ID" value="MFC5862818.1"/>
    <property type="molecule type" value="Genomic_DNA"/>
</dbReference>
<organism evidence="10 11">
    <name type="scientific">Acidicapsa dinghuensis</name>
    <dbReference type="NCBI Taxonomy" id="2218256"/>
    <lineage>
        <taxon>Bacteria</taxon>
        <taxon>Pseudomonadati</taxon>
        <taxon>Acidobacteriota</taxon>
        <taxon>Terriglobia</taxon>
        <taxon>Terriglobales</taxon>
        <taxon>Acidobacteriaceae</taxon>
        <taxon>Acidicapsa</taxon>
    </lineage>
</organism>